<organism evidence="1 2">
    <name type="scientific">Peribacillus saganii</name>
    <dbReference type="NCBI Taxonomy" id="2303992"/>
    <lineage>
        <taxon>Bacteria</taxon>
        <taxon>Bacillati</taxon>
        <taxon>Bacillota</taxon>
        <taxon>Bacilli</taxon>
        <taxon>Bacillales</taxon>
        <taxon>Bacillaceae</taxon>
        <taxon>Peribacillus</taxon>
    </lineage>
</organism>
<proteinExistence type="predicted"/>
<name>A0A372LL89_9BACI</name>
<sequence length="72" mass="8297">MEVERVETTAAVKKVGETCIICEQSKLLGIHLYTSFICGDCEKEMVRTETSDPQYRFYLNKLKKVTTPEIYS</sequence>
<comment type="caution">
    <text evidence="1">The sequence shown here is derived from an EMBL/GenBank/DDBJ whole genome shotgun (WGS) entry which is preliminary data.</text>
</comment>
<dbReference type="OrthoDB" id="2886653at2"/>
<keyword evidence="2" id="KW-1185">Reference proteome</keyword>
<dbReference type="RefSeq" id="WP_117327854.1">
    <property type="nucleotide sequence ID" value="NZ_QVTE01000048.1"/>
</dbReference>
<protein>
    <submittedName>
        <fullName evidence="1">Sigma factor G inhibitor Gin</fullName>
    </submittedName>
</protein>
<evidence type="ECO:0000313" key="1">
    <source>
        <dbReference type="EMBL" id="RFU66942.1"/>
    </source>
</evidence>
<dbReference type="Proteomes" id="UP000264541">
    <property type="component" value="Unassembled WGS sequence"/>
</dbReference>
<dbReference type="InterPro" id="IPR019700">
    <property type="entry name" value="Sigma-G_inhibitor_Gin"/>
</dbReference>
<dbReference type="Pfam" id="PF10764">
    <property type="entry name" value="Gin"/>
    <property type="match status" value="1"/>
</dbReference>
<accession>A0A372LL89</accession>
<gene>
    <name evidence="1" type="ORF">D0469_16685</name>
</gene>
<dbReference type="EMBL" id="QVTE01000048">
    <property type="protein sequence ID" value="RFU66942.1"/>
    <property type="molecule type" value="Genomic_DNA"/>
</dbReference>
<dbReference type="AlphaFoldDB" id="A0A372LL89"/>
<evidence type="ECO:0000313" key="2">
    <source>
        <dbReference type="Proteomes" id="UP000264541"/>
    </source>
</evidence>
<reference evidence="1 2" key="1">
    <citation type="submission" date="2018-08" db="EMBL/GenBank/DDBJ databases">
        <title>Bacillus chawlae sp. nov., Bacillus glennii sp. nov., and Bacillus saganii sp. nov. Isolated from the Vehicle Assembly Building at Kennedy Space Center where the Viking Spacecraft were Assembled.</title>
        <authorList>
            <person name="Seuylemezian A."/>
            <person name="Vaishampayan P."/>
        </authorList>
    </citation>
    <scope>NUCLEOTIDE SEQUENCE [LARGE SCALE GENOMIC DNA]</scope>
    <source>
        <strain evidence="1 2">V47-23a</strain>
    </source>
</reference>